<sequence length="234" mass="25965">MAQETTTISEAVLKGMLEWCNADFKRCSELIRKIGQSVDHFEPSSSPSSPSPDCSSSSPSPDCSSSSSLDQQLEPASEASLSIPRILFFIFVPIVVPWILSPLTSLLKHSVLLLQVAFDRDTDKIQRDLDLIDTRSLAGFSLPGGKFHKEHFLGFLTCGRQELPLINSHSDLDMALDSLEPILSGLDFLEQSAGKVWWTSRHDTEDLSYLQRLREVTPQVVNRSAKINSSTFIV</sequence>
<feature type="compositionally biased region" description="Low complexity" evidence="1">
    <location>
        <begin position="43"/>
        <end position="68"/>
    </location>
</feature>
<name>A0AAV6KVW1_9ERIC</name>
<dbReference type="Proteomes" id="UP000823749">
    <property type="component" value="Chromosome 3"/>
</dbReference>
<accession>A0AAV6KVW1</accession>
<gene>
    <name evidence="2" type="ORF">RHGRI_006850</name>
</gene>
<protein>
    <submittedName>
        <fullName evidence="2">Uncharacterized protein</fullName>
    </submittedName>
</protein>
<keyword evidence="3" id="KW-1185">Reference proteome</keyword>
<organism evidence="2 3">
    <name type="scientific">Rhododendron griersonianum</name>
    <dbReference type="NCBI Taxonomy" id="479676"/>
    <lineage>
        <taxon>Eukaryota</taxon>
        <taxon>Viridiplantae</taxon>
        <taxon>Streptophyta</taxon>
        <taxon>Embryophyta</taxon>
        <taxon>Tracheophyta</taxon>
        <taxon>Spermatophyta</taxon>
        <taxon>Magnoliopsida</taxon>
        <taxon>eudicotyledons</taxon>
        <taxon>Gunneridae</taxon>
        <taxon>Pentapetalae</taxon>
        <taxon>asterids</taxon>
        <taxon>Ericales</taxon>
        <taxon>Ericaceae</taxon>
        <taxon>Ericoideae</taxon>
        <taxon>Rhodoreae</taxon>
        <taxon>Rhododendron</taxon>
    </lineage>
</organism>
<dbReference type="EMBL" id="JACTNZ010000003">
    <property type="protein sequence ID" value="KAG5556394.1"/>
    <property type="molecule type" value="Genomic_DNA"/>
</dbReference>
<comment type="caution">
    <text evidence="2">The sequence shown here is derived from an EMBL/GenBank/DDBJ whole genome shotgun (WGS) entry which is preliminary data.</text>
</comment>
<evidence type="ECO:0000313" key="2">
    <source>
        <dbReference type="EMBL" id="KAG5556394.1"/>
    </source>
</evidence>
<evidence type="ECO:0000313" key="3">
    <source>
        <dbReference type="Proteomes" id="UP000823749"/>
    </source>
</evidence>
<reference evidence="2" key="1">
    <citation type="submission" date="2020-08" db="EMBL/GenBank/DDBJ databases">
        <title>Plant Genome Project.</title>
        <authorList>
            <person name="Zhang R.-G."/>
        </authorList>
    </citation>
    <scope>NUCLEOTIDE SEQUENCE</scope>
    <source>
        <strain evidence="2">WSP0</strain>
        <tissue evidence="2">Leaf</tissue>
    </source>
</reference>
<evidence type="ECO:0000256" key="1">
    <source>
        <dbReference type="SAM" id="MobiDB-lite"/>
    </source>
</evidence>
<feature type="region of interest" description="Disordered" evidence="1">
    <location>
        <begin position="40"/>
        <end position="69"/>
    </location>
</feature>
<proteinExistence type="predicted"/>
<dbReference type="AlphaFoldDB" id="A0AAV6KVW1"/>